<evidence type="ECO:0000313" key="3">
    <source>
        <dbReference type="EMBL" id="KAL0398889.1"/>
    </source>
</evidence>
<dbReference type="PANTHER" id="PTHR34947:SF4">
    <property type="entry name" value="TRANSMEMBRANE PROTEIN"/>
    <property type="match status" value="1"/>
</dbReference>
<feature type="transmembrane region" description="Helical" evidence="2">
    <location>
        <begin position="31"/>
        <end position="54"/>
    </location>
</feature>
<comment type="caution">
    <text evidence="3">The sequence shown here is derived from an EMBL/GenBank/DDBJ whole genome shotgun (WGS) entry which is preliminary data.</text>
</comment>
<protein>
    <recommendedName>
        <fullName evidence="4">DUF4408 domain-containing protein</fullName>
    </recommendedName>
</protein>
<name>A0AAW2T2L1_SESRA</name>
<keyword evidence="2" id="KW-0472">Membrane</keyword>
<evidence type="ECO:0000256" key="2">
    <source>
        <dbReference type="SAM" id="Phobius"/>
    </source>
</evidence>
<sequence>MEGDNSIVDVEVEVATGIHKSYQFMKKTLQFLVLVSFFSCLYSYFSGFPFFFSYNLQFSTLVFPLLAQALDRKYMFLICNGILAVLAKNLRLSSSSLNMKSAEDSVKEITQLPPIKEETTVEENVASVECAETPHDVAVADEKQTQQEQEQGYGDFRKDGIILESEEWEDEEDEDDEDGLEASRVAEGTSATEQVIDASVSTEELNKKFEEFIRKMKEEIRVEAQQQLITV</sequence>
<feature type="region of interest" description="Disordered" evidence="1">
    <location>
        <begin position="167"/>
        <end position="199"/>
    </location>
</feature>
<reference evidence="3" key="1">
    <citation type="submission" date="2020-06" db="EMBL/GenBank/DDBJ databases">
        <authorList>
            <person name="Li T."/>
            <person name="Hu X."/>
            <person name="Zhang T."/>
            <person name="Song X."/>
            <person name="Zhang H."/>
            <person name="Dai N."/>
            <person name="Sheng W."/>
            <person name="Hou X."/>
            <person name="Wei L."/>
        </authorList>
    </citation>
    <scope>NUCLEOTIDE SEQUENCE</scope>
    <source>
        <strain evidence="3">G02</strain>
        <tissue evidence="3">Leaf</tissue>
    </source>
</reference>
<dbReference type="EMBL" id="JACGWJ010000009">
    <property type="protein sequence ID" value="KAL0398889.1"/>
    <property type="molecule type" value="Genomic_DNA"/>
</dbReference>
<feature type="compositionally biased region" description="Acidic residues" evidence="1">
    <location>
        <begin position="167"/>
        <end position="180"/>
    </location>
</feature>
<dbReference type="PANTHER" id="PTHR34947">
    <property type="entry name" value="TRANSMEMBRANE PROTEIN"/>
    <property type="match status" value="1"/>
</dbReference>
<evidence type="ECO:0008006" key="4">
    <source>
        <dbReference type="Google" id="ProtNLM"/>
    </source>
</evidence>
<dbReference type="AlphaFoldDB" id="A0AAW2T2L1"/>
<organism evidence="3">
    <name type="scientific">Sesamum radiatum</name>
    <name type="common">Black benniseed</name>
    <dbReference type="NCBI Taxonomy" id="300843"/>
    <lineage>
        <taxon>Eukaryota</taxon>
        <taxon>Viridiplantae</taxon>
        <taxon>Streptophyta</taxon>
        <taxon>Embryophyta</taxon>
        <taxon>Tracheophyta</taxon>
        <taxon>Spermatophyta</taxon>
        <taxon>Magnoliopsida</taxon>
        <taxon>eudicotyledons</taxon>
        <taxon>Gunneridae</taxon>
        <taxon>Pentapetalae</taxon>
        <taxon>asterids</taxon>
        <taxon>lamiids</taxon>
        <taxon>Lamiales</taxon>
        <taxon>Pedaliaceae</taxon>
        <taxon>Sesamum</taxon>
    </lineage>
</organism>
<accession>A0AAW2T2L1</accession>
<keyword evidence="2" id="KW-1133">Transmembrane helix</keyword>
<reference evidence="3" key="2">
    <citation type="journal article" date="2024" name="Plant">
        <title>Genomic evolution and insights into agronomic trait innovations of Sesamum species.</title>
        <authorList>
            <person name="Miao H."/>
            <person name="Wang L."/>
            <person name="Qu L."/>
            <person name="Liu H."/>
            <person name="Sun Y."/>
            <person name="Le M."/>
            <person name="Wang Q."/>
            <person name="Wei S."/>
            <person name="Zheng Y."/>
            <person name="Lin W."/>
            <person name="Duan Y."/>
            <person name="Cao H."/>
            <person name="Xiong S."/>
            <person name="Wang X."/>
            <person name="Wei L."/>
            <person name="Li C."/>
            <person name="Ma Q."/>
            <person name="Ju M."/>
            <person name="Zhao R."/>
            <person name="Li G."/>
            <person name="Mu C."/>
            <person name="Tian Q."/>
            <person name="Mei H."/>
            <person name="Zhang T."/>
            <person name="Gao T."/>
            <person name="Zhang H."/>
        </authorList>
    </citation>
    <scope>NUCLEOTIDE SEQUENCE</scope>
    <source>
        <strain evidence="3">G02</strain>
    </source>
</reference>
<feature type="compositionally biased region" description="Polar residues" evidence="1">
    <location>
        <begin position="189"/>
        <end position="199"/>
    </location>
</feature>
<keyword evidence="2" id="KW-0812">Transmembrane</keyword>
<proteinExistence type="predicted"/>
<evidence type="ECO:0000256" key="1">
    <source>
        <dbReference type="SAM" id="MobiDB-lite"/>
    </source>
</evidence>
<gene>
    <name evidence="3" type="ORF">Sradi_2232200</name>
</gene>